<dbReference type="EMBL" id="JACMRX010000001">
    <property type="protein sequence ID" value="KAF7997618.1"/>
    <property type="molecule type" value="Genomic_DNA"/>
</dbReference>
<name>A0A834Y1Q7_APHGI</name>
<comment type="caution">
    <text evidence="1">The sequence shown here is derived from an EMBL/GenBank/DDBJ whole genome shotgun (WGS) entry which is preliminary data.</text>
</comment>
<proteinExistence type="predicted"/>
<evidence type="ECO:0000313" key="1">
    <source>
        <dbReference type="EMBL" id="KAF7997618.1"/>
    </source>
</evidence>
<reference evidence="1 2" key="1">
    <citation type="submission" date="2020-08" db="EMBL/GenBank/DDBJ databases">
        <title>Aphidius gifuensis genome sequencing and assembly.</title>
        <authorList>
            <person name="Du Z."/>
        </authorList>
    </citation>
    <scope>NUCLEOTIDE SEQUENCE [LARGE SCALE GENOMIC DNA]</scope>
    <source>
        <strain evidence="1">YNYX2018</strain>
        <tissue evidence="1">Adults</tissue>
    </source>
</reference>
<protein>
    <submittedName>
        <fullName evidence="1">Uncharacterized protein</fullName>
    </submittedName>
</protein>
<dbReference type="AlphaFoldDB" id="A0A834Y1Q7"/>
<sequence>MSQMCSKPFVVRLRRTYPYVDPTLMTRSQNTTGKKPWDGLWLDKENNNYNNSSSKITDTSACPFLKTNNKNYYLNKDEVNYSYDYVGKIIDKPSETKIKTNDNNKIKVLIITTADKKRKVLTFDTRDANDLMISDLLKKSGITNNKNTKVSYVNDPLLAINYIIETECLFEKDKIEIDNDDYDTDDNNNKVKIKIENTFDYDFTDESNETDFLFNEKSINEAKEIVIDYPKNTIVIDGKNGKIQILGVSKSGIQTLYNIDIYDETCTVYDLLLGIGISMKNLIKVELIKFPHSSINYIVEHQDIVNNSDDVNNNLNIISEFQLDSEQQRRRIEFDKSNKNLPSRFVKFLSTKEEQFKKIYHNNDENNNLSFNYKRDDKYLVVEKTQIIFEKKFIRDPRNTLVHKKKNNIVRFLIVTKNGEENLIEVEIFNDKSTVNEIVKAMKRKFQFNGNAKISLIKNYPIFPINYLVEFKDENIY</sequence>
<evidence type="ECO:0000313" key="2">
    <source>
        <dbReference type="Proteomes" id="UP000639338"/>
    </source>
</evidence>
<gene>
    <name evidence="1" type="ORF">HCN44_006189</name>
</gene>
<accession>A0A834Y1Q7</accession>
<keyword evidence="2" id="KW-1185">Reference proteome</keyword>
<organism evidence="1 2">
    <name type="scientific">Aphidius gifuensis</name>
    <name type="common">Parasitoid wasp</name>
    <dbReference type="NCBI Taxonomy" id="684658"/>
    <lineage>
        <taxon>Eukaryota</taxon>
        <taxon>Metazoa</taxon>
        <taxon>Ecdysozoa</taxon>
        <taxon>Arthropoda</taxon>
        <taxon>Hexapoda</taxon>
        <taxon>Insecta</taxon>
        <taxon>Pterygota</taxon>
        <taxon>Neoptera</taxon>
        <taxon>Endopterygota</taxon>
        <taxon>Hymenoptera</taxon>
        <taxon>Apocrita</taxon>
        <taxon>Ichneumonoidea</taxon>
        <taxon>Braconidae</taxon>
        <taxon>Aphidiinae</taxon>
        <taxon>Aphidius</taxon>
    </lineage>
</organism>
<dbReference type="Proteomes" id="UP000639338">
    <property type="component" value="Unassembled WGS sequence"/>
</dbReference>